<proteinExistence type="predicted"/>
<protein>
    <submittedName>
        <fullName evidence="2">Uncharacterized protein</fullName>
    </submittedName>
</protein>
<feature type="region of interest" description="Disordered" evidence="1">
    <location>
        <begin position="28"/>
        <end position="47"/>
    </location>
</feature>
<organism evidence="2">
    <name type="scientific">Arundo donax</name>
    <name type="common">Giant reed</name>
    <name type="synonym">Donax arundinaceus</name>
    <dbReference type="NCBI Taxonomy" id="35708"/>
    <lineage>
        <taxon>Eukaryota</taxon>
        <taxon>Viridiplantae</taxon>
        <taxon>Streptophyta</taxon>
        <taxon>Embryophyta</taxon>
        <taxon>Tracheophyta</taxon>
        <taxon>Spermatophyta</taxon>
        <taxon>Magnoliopsida</taxon>
        <taxon>Liliopsida</taxon>
        <taxon>Poales</taxon>
        <taxon>Poaceae</taxon>
        <taxon>PACMAD clade</taxon>
        <taxon>Arundinoideae</taxon>
        <taxon>Arundineae</taxon>
        <taxon>Arundo</taxon>
    </lineage>
</organism>
<evidence type="ECO:0000256" key="1">
    <source>
        <dbReference type="SAM" id="MobiDB-lite"/>
    </source>
</evidence>
<evidence type="ECO:0000313" key="2">
    <source>
        <dbReference type="EMBL" id="JAE35550.1"/>
    </source>
</evidence>
<reference evidence="2" key="1">
    <citation type="submission" date="2014-09" db="EMBL/GenBank/DDBJ databases">
        <authorList>
            <person name="Magalhaes I.L.F."/>
            <person name="Oliveira U."/>
            <person name="Santos F.R."/>
            <person name="Vidigal T.H.D.A."/>
            <person name="Brescovit A.D."/>
            <person name="Santos A.J."/>
        </authorList>
    </citation>
    <scope>NUCLEOTIDE SEQUENCE</scope>
    <source>
        <tissue evidence="2">Shoot tissue taken approximately 20 cm above the soil surface</tissue>
    </source>
</reference>
<sequence>MHCLYPETLTVVLCQSRASLIAAPADAAMTEPMAGTRKPPAASDAVETEGVAETVTASFMPLAQWPGTLQMK</sequence>
<dbReference type="AlphaFoldDB" id="A0A0A9HEE7"/>
<reference evidence="2" key="2">
    <citation type="journal article" date="2015" name="Data Brief">
        <title>Shoot transcriptome of the giant reed, Arundo donax.</title>
        <authorList>
            <person name="Barrero R.A."/>
            <person name="Guerrero F.D."/>
            <person name="Moolhuijzen P."/>
            <person name="Goolsby J.A."/>
            <person name="Tidwell J."/>
            <person name="Bellgard S.E."/>
            <person name="Bellgard M.I."/>
        </authorList>
    </citation>
    <scope>NUCLEOTIDE SEQUENCE</scope>
    <source>
        <tissue evidence="2">Shoot tissue taken approximately 20 cm above the soil surface</tissue>
    </source>
</reference>
<name>A0A0A9HEE7_ARUDO</name>
<accession>A0A0A9HEE7</accession>
<dbReference type="EMBL" id="GBRH01162346">
    <property type="protein sequence ID" value="JAE35550.1"/>
    <property type="molecule type" value="Transcribed_RNA"/>
</dbReference>